<evidence type="ECO:0000313" key="3">
    <source>
        <dbReference type="Proteomes" id="UP001162780"/>
    </source>
</evidence>
<sequence length="1084" mass="123216">MKDIVQVDTHYTRSINLERDAESSDVLRAYIPTSRAVQTLDKIAQTFNQKAMPRAWSLVGPYGSGKSSFAAFLAHLLENQERTNSVLAEEILQRHNPEVAEKFTACTHDSNAYCIVLLTGSPESLSKRFVQALYQAAVGYFEEIEPKGRSSIVHDLEQARHQTQTTSGIIELLKKLREAVSHVSGKGILIVIDELGKFLEYEARHQGSNDIFLLQALGELCVEGGDANILLVVLMHQAFEQYSRGLAEVQKQEWLKVQGRFENVPFLESTEQTLRVISAAFHSQLTPAARQDIQEQVTEIVGVLAEQNALLSGLSADAAIDVLTKCYPLHPIATLLLPTLCQKVAQNERTLFSYLGSQEYFGFKDSLSRIQHVGDWVLPWEIFEYFIENQPSATTDHATHRRWAEVITATERLGDAEAREIQLLKTIGLFNIIGRQTGFKASQEILTLCFPKSVDVEQMLRNLQAKSIINYRKYSSEYRVWEGSDFDLDAAIIETTQKLGRVNLAEALTHRNQLMPVVARRYSITSSVLRYFQPFYADVTTRNDFFESVDQPRVVFFLAEGQDEREIFGEKVRTYPDPLTIYVLCDNAAQIKQVVSEAIALEKIQSERAELKSDPVSQRELKDRLQTVNRLELDLLNAYLEQPESFDWYWKGAQTLLNSKKNLQTLLSRVLETVFNKAPLIKNELINRDKTSGQANAAKNKLVAALLSNPHLEDLGFDPKKYPPEKTIYRAVFKEPGIHELHNGVWQFINPSPTNKYRFYDLWQAIDEQLKSSQRPQPLVDIYKLIEQPPYGVQKGVSSLIFVGYFLANQRSLALYESGVFCPHVTQEHFEILLKRPELFAVEAFDFSGVRADLFNQYLERLVGKSPENSTLLDIVKPLAKFIHQLPAYTLATRELDPKALAVRDAFQSTQSPMQLLFKELPEACGFPPYTDEQHFNGSNPNDFLNVLVECLNILNKAYQKLLSQFKRQLCQAFELSEQEEISTLRHALNQRYAGLEKYTVDGQGLKAFIIRLQNEKDTDQGWLESVAAFLGSAPPDKWKPNNITQADYRLREFSERLKELAVVHAEQQKADVGRAITESGVWS</sequence>
<protein>
    <submittedName>
        <fullName evidence="2">DUF6079 family protein</fullName>
    </submittedName>
</protein>
<dbReference type="InterPro" id="IPR027417">
    <property type="entry name" value="P-loop_NTPase"/>
</dbReference>
<dbReference type="RefSeq" id="WP_255188536.1">
    <property type="nucleotide sequence ID" value="NZ_CP113517.1"/>
</dbReference>
<organism evidence="2 3">
    <name type="scientific">Methylomonas rapida</name>
    <dbReference type="NCBI Taxonomy" id="2963939"/>
    <lineage>
        <taxon>Bacteria</taxon>
        <taxon>Pseudomonadati</taxon>
        <taxon>Pseudomonadota</taxon>
        <taxon>Gammaproteobacteria</taxon>
        <taxon>Methylococcales</taxon>
        <taxon>Methylococcaceae</taxon>
        <taxon>Methylomonas</taxon>
    </lineage>
</organism>
<dbReference type="InterPro" id="IPR045725">
    <property type="entry name" value="DUF6079_N"/>
</dbReference>
<dbReference type="SUPFAM" id="SSF52540">
    <property type="entry name" value="P-loop containing nucleoside triphosphate hydrolases"/>
    <property type="match status" value="1"/>
</dbReference>
<keyword evidence="3" id="KW-1185">Reference proteome</keyword>
<dbReference type="Proteomes" id="UP001162780">
    <property type="component" value="Chromosome"/>
</dbReference>
<accession>A0ABY7GE57</accession>
<name>A0ABY7GE57_9GAMM</name>
<dbReference type="Pfam" id="PF19557">
    <property type="entry name" value="DUF6079_1st"/>
    <property type="match status" value="1"/>
</dbReference>
<feature type="domain" description="DUF6079" evidence="1">
    <location>
        <begin position="46"/>
        <end position="222"/>
    </location>
</feature>
<evidence type="ECO:0000313" key="2">
    <source>
        <dbReference type="EMBL" id="WAR43567.1"/>
    </source>
</evidence>
<proteinExistence type="predicted"/>
<dbReference type="EMBL" id="CP113517">
    <property type="protein sequence ID" value="WAR43567.1"/>
    <property type="molecule type" value="Genomic_DNA"/>
</dbReference>
<dbReference type="Gene3D" id="3.40.50.300">
    <property type="entry name" value="P-loop containing nucleotide triphosphate hydrolases"/>
    <property type="match status" value="1"/>
</dbReference>
<gene>
    <name evidence="2" type="ORF">NM686_014425</name>
</gene>
<reference evidence="2" key="1">
    <citation type="submission" date="2022-11" db="EMBL/GenBank/DDBJ databases">
        <title>Methylomonas rapida sp. nov., Carotenoid-Producing Obligate Methanotrophs with High Growth Characteristics and Biotechnological Potential.</title>
        <authorList>
            <person name="Tikhonova E.N."/>
            <person name="Suleimanov R.Z."/>
            <person name="Miroshnikov K."/>
            <person name="Oshkin I.Y."/>
            <person name="Belova S.E."/>
            <person name="Danilova O.V."/>
            <person name="Ashikhmin A."/>
            <person name="Konopkin A."/>
            <person name="But S.Y."/>
            <person name="Khmelenina V.N."/>
            <person name="Kuznetsov N."/>
            <person name="Pimenov N.V."/>
            <person name="Dedysh S.N."/>
        </authorList>
    </citation>
    <scope>NUCLEOTIDE SEQUENCE</scope>
    <source>
        <strain evidence="2">MP1</strain>
    </source>
</reference>
<evidence type="ECO:0000259" key="1">
    <source>
        <dbReference type="Pfam" id="PF19557"/>
    </source>
</evidence>